<organism evidence="1">
    <name type="scientific">Promethearchaeum syntrophicum</name>
    <dbReference type="NCBI Taxonomy" id="2594042"/>
    <lineage>
        <taxon>Archaea</taxon>
        <taxon>Promethearchaeati</taxon>
        <taxon>Promethearchaeota</taxon>
        <taxon>Promethearchaeia</taxon>
        <taxon>Promethearchaeales</taxon>
        <taxon>Promethearchaeaceae</taxon>
        <taxon>Promethearchaeum</taxon>
    </lineage>
</organism>
<protein>
    <submittedName>
        <fullName evidence="1">Uncharacterized protein</fullName>
    </submittedName>
</protein>
<evidence type="ECO:0000313" key="1">
    <source>
        <dbReference type="EMBL" id="QEE17305.1"/>
    </source>
</evidence>
<proteinExistence type="predicted"/>
<gene>
    <name evidence="1" type="ORF">DSAG12_03138</name>
</gene>
<reference evidence="1" key="1">
    <citation type="journal article" date="2020" name="Nature">
        <title>Isolation of an archaeon at the prokaryote-eukaryote interface.</title>
        <authorList>
            <person name="Imachi H."/>
            <person name="Nobu M.K."/>
            <person name="Nakahara N."/>
            <person name="Morono Y."/>
            <person name="Ogawara M."/>
            <person name="Takaki Y."/>
            <person name="Takano Y."/>
            <person name="Uematsu K."/>
            <person name="Ikuta T."/>
            <person name="Ito M."/>
            <person name="Matsui Y."/>
            <person name="Miyazaki M."/>
            <person name="Murata K."/>
            <person name="Saito Y."/>
            <person name="Sakai S."/>
            <person name="Song C."/>
            <person name="Tasumi E."/>
            <person name="Yamanaka Y."/>
            <person name="Yamaguchi T."/>
            <person name="Kamagata Y."/>
            <person name="Tamaki H."/>
            <person name="Takai K."/>
        </authorList>
    </citation>
    <scope>NUCLEOTIDE SEQUENCE [LARGE SCALE GENOMIC DNA]</scope>
    <source>
        <strain evidence="1">MK-D1</strain>
    </source>
</reference>
<dbReference type="AlphaFoldDB" id="A0A5B9DE61"/>
<dbReference type="EMBL" id="CP042905">
    <property type="protein sequence ID" value="QEE17305.1"/>
    <property type="molecule type" value="Genomic_DNA"/>
</dbReference>
<name>A0A5B9DE61_9ARCH</name>
<sequence length="41" mass="5000">MNPEIDSETIDQLVDENLLSLQDFYFNLFSWIKDKYPLLYK</sequence>
<accession>A0A5B9DE61</accession>